<dbReference type="Proteomes" id="UP001054945">
    <property type="component" value="Unassembled WGS sequence"/>
</dbReference>
<accession>A0AAV4Y7P7</accession>
<dbReference type="EMBL" id="BPLR01001471">
    <property type="protein sequence ID" value="GIZ02534.1"/>
    <property type="molecule type" value="Genomic_DNA"/>
</dbReference>
<proteinExistence type="predicted"/>
<reference evidence="1 2" key="1">
    <citation type="submission" date="2021-06" db="EMBL/GenBank/DDBJ databases">
        <title>Caerostris extrusa draft genome.</title>
        <authorList>
            <person name="Kono N."/>
            <person name="Arakawa K."/>
        </authorList>
    </citation>
    <scope>NUCLEOTIDE SEQUENCE [LARGE SCALE GENOMIC DNA]</scope>
</reference>
<gene>
    <name evidence="1" type="ORF">CEXT_356771</name>
</gene>
<organism evidence="1 2">
    <name type="scientific">Caerostris extrusa</name>
    <name type="common">Bark spider</name>
    <name type="synonym">Caerostris bankana</name>
    <dbReference type="NCBI Taxonomy" id="172846"/>
    <lineage>
        <taxon>Eukaryota</taxon>
        <taxon>Metazoa</taxon>
        <taxon>Ecdysozoa</taxon>
        <taxon>Arthropoda</taxon>
        <taxon>Chelicerata</taxon>
        <taxon>Arachnida</taxon>
        <taxon>Araneae</taxon>
        <taxon>Araneomorphae</taxon>
        <taxon>Entelegynae</taxon>
        <taxon>Araneoidea</taxon>
        <taxon>Araneidae</taxon>
        <taxon>Caerostris</taxon>
    </lineage>
</organism>
<sequence>MSVAGSVGKNGIAYTSTGSVFSFPSSNLHIRPHIKRAGAAPELMFLQMGLRRIRRHVRHGTGTLSGFQQIPILLSSVYSFLSLAAPKKVKAGETNN</sequence>
<comment type="caution">
    <text evidence="1">The sequence shown here is derived from an EMBL/GenBank/DDBJ whole genome shotgun (WGS) entry which is preliminary data.</text>
</comment>
<protein>
    <submittedName>
        <fullName evidence="1">Uncharacterized protein</fullName>
    </submittedName>
</protein>
<dbReference type="AlphaFoldDB" id="A0AAV4Y7P7"/>
<evidence type="ECO:0000313" key="2">
    <source>
        <dbReference type="Proteomes" id="UP001054945"/>
    </source>
</evidence>
<evidence type="ECO:0000313" key="1">
    <source>
        <dbReference type="EMBL" id="GIZ02534.1"/>
    </source>
</evidence>
<keyword evidence="2" id="KW-1185">Reference proteome</keyword>
<name>A0AAV4Y7P7_CAEEX</name>